<gene>
    <name evidence="5" type="ORF">Bca52824_036237</name>
</gene>
<evidence type="ECO:0000313" key="5">
    <source>
        <dbReference type="EMBL" id="KAG2299765.1"/>
    </source>
</evidence>
<feature type="compositionally biased region" description="Polar residues" evidence="3">
    <location>
        <begin position="180"/>
        <end position="207"/>
    </location>
</feature>
<feature type="region of interest" description="Disordered" evidence="3">
    <location>
        <begin position="274"/>
        <end position="298"/>
    </location>
</feature>
<keyword evidence="1" id="KW-0645">Protease</keyword>
<dbReference type="Proteomes" id="UP000886595">
    <property type="component" value="Unassembled WGS sequence"/>
</dbReference>
<evidence type="ECO:0000259" key="4">
    <source>
        <dbReference type="Pfam" id="PF02902"/>
    </source>
</evidence>
<keyword evidence="6" id="KW-1185">Reference proteome</keyword>
<dbReference type="Pfam" id="PF02902">
    <property type="entry name" value="Peptidase_C48"/>
    <property type="match status" value="1"/>
</dbReference>
<dbReference type="GO" id="GO:0006508">
    <property type="term" value="P:proteolysis"/>
    <property type="evidence" value="ECO:0007669"/>
    <property type="project" value="UniProtKB-KW"/>
</dbReference>
<protein>
    <recommendedName>
        <fullName evidence="4">Ubiquitin-like protease family profile domain-containing protein</fullName>
    </recommendedName>
</protein>
<evidence type="ECO:0000313" key="6">
    <source>
        <dbReference type="Proteomes" id="UP000886595"/>
    </source>
</evidence>
<accession>A0A8X7S4D8</accession>
<sequence>MTQKRTGLKLDFTWDDETVDPLVDEMVRLIFECFEFKKEMFVGGLTSVELARLRLEKKNKDKETKDKDEKEHLPEFTEFESSEAPQSSSLANLLGTMMKDLVGDIEGRVRASVQLAVQHAMHEAQKSFDASLGCGLEKMQVAVPVLYRLLWFLPNPDVVTEACDVIDAVLDEINGLAPASQSNVVGDSCRRSSPLQNNTPNLDGQTTGHREPVPEKPVEPTLPPVLHSNVDKSNRKTQASQQTNVDAPPSASSESNVADVFPAEKIAVNLGEPDAVEENTKQPDDPTSASLPASIEEPNTIRDSLDFQEMHIPYNLLEIPSFSLGLSQEEVPEIFMDVNLVNYVISEEQDHGGDGERRRSKRPQSKPVGLNDFQCDPKIGLGHNINPKIGELFSDLQYELSQKTVIEISLALNISPIEFSDIALRPQHITPKVVIDALMHFLARHLPNDDLNVQIFDTTLPASLIKQHSRLVKTAVKDRPKLKFSASSVIILDCNVAFKSESQLKKDLNPVANLMPYIVKFAKGMEITGSQTLFSLIRAKGIPQIVNPGDAAVMAVLLIEAHVNVGLQALKGITSRILPDAAKQLAVNFYNDITI</sequence>
<feature type="compositionally biased region" description="Basic and acidic residues" evidence="3">
    <location>
        <begin position="208"/>
        <end position="218"/>
    </location>
</feature>
<feature type="compositionally biased region" description="Polar residues" evidence="3">
    <location>
        <begin position="236"/>
        <end position="256"/>
    </location>
</feature>
<comment type="caution">
    <text evidence="5">The sequence shown here is derived from an EMBL/GenBank/DDBJ whole genome shotgun (WGS) entry which is preliminary data.</text>
</comment>
<evidence type="ECO:0000256" key="1">
    <source>
        <dbReference type="ARBA" id="ARBA00022670"/>
    </source>
</evidence>
<feature type="region of interest" description="Disordered" evidence="3">
    <location>
        <begin position="348"/>
        <end position="369"/>
    </location>
</feature>
<keyword evidence="2" id="KW-0378">Hydrolase</keyword>
<feature type="domain" description="Ubiquitin-like protease family profile" evidence="4">
    <location>
        <begin position="488"/>
        <end position="588"/>
    </location>
</feature>
<organism evidence="5 6">
    <name type="scientific">Brassica carinata</name>
    <name type="common">Ethiopian mustard</name>
    <name type="synonym">Abyssinian cabbage</name>
    <dbReference type="NCBI Taxonomy" id="52824"/>
    <lineage>
        <taxon>Eukaryota</taxon>
        <taxon>Viridiplantae</taxon>
        <taxon>Streptophyta</taxon>
        <taxon>Embryophyta</taxon>
        <taxon>Tracheophyta</taxon>
        <taxon>Spermatophyta</taxon>
        <taxon>Magnoliopsida</taxon>
        <taxon>eudicotyledons</taxon>
        <taxon>Gunneridae</taxon>
        <taxon>Pentapetalae</taxon>
        <taxon>rosids</taxon>
        <taxon>malvids</taxon>
        <taxon>Brassicales</taxon>
        <taxon>Brassicaceae</taxon>
        <taxon>Brassiceae</taxon>
        <taxon>Brassica</taxon>
    </lineage>
</organism>
<name>A0A8X7S4D8_BRACI</name>
<feature type="region of interest" description="Disordered" evidence="3">
    <location>
        <begin position="60"/>
        <end position="84"/>
    </location>
</feature>
<feature type="compositionally biased region" description="Basic and acidic residues" evidence="3">
    <location>
        <begin position="60"/>
        <end position="75"/>
    </location>
</feature>
<dbReference type="GO" id="GO:0008234">
    <property type="term" value="F:cysteine-type peptidase activity"/>
    <property type="evidence" value="ECO:0007669"/>
    <property type="project" value="InterPro"/>
</dbReference>
<dbReference type="EMBL" id="JAAMPC010000008">
    <property type="protein sequence ID" value="KAG2299765.1"/>
    <property type="molecule type" value="Genomic_DNA"/>
</dbReference>
<evidence type="ECO:0000256" key="2">
    <source>
        <dbReference type="ARBA" id="ARBA00022801"/>
    </source>
</evidence>
<reference evidence="5 6" key="1">
    <citation type="submission" date="2020-02" db="EMBL/GenBank/DDBJ databases">
        <authorList>
            <person name="Ma Q."/>
            <person name="Huang Y."/>
            <person name="Song X."/>
            <person name="Pei D."/>
        </authorList>
    </citation>
    <scope>NUCLEOTIDE SEQUENCE [LARGE SCALE GENOMIC DNA]</scope>
    <source>
        <strain evidence="5">Sxm20200214</strain>
        <tissue evidence="5">Leaf</tissue>
    </source>
</reference>
<feature type="region of interest" description="Disordered" evidence="3">
    <location>
        <begin position="180"/>
        <end position="256"/>
    </location>
</feature>
<dbReference type="AlphaFoldDB" id="A0A8X7S4D8"/>
<feature type="compositionally biased region" description="Basic and acidic residues" evidence="3">
    <location>
        <begin position="348"/>
        <end position="357"/>
    </location>
</feature>
<proteinExistence type="predicted"/>
<dbReference type="InterPro" id="IPR003653">
    <property type="entry name" value="Peptidase_C48_C"/>
</dbReference>
<evidence type="ECO:0000256" key="3">
    <source>
        <dbReference type="SAM" id="MobiDB-lite"/>
    </source>
</evidence>